<proteinExistence type="predicted"/>
<evidence type="ECO:0000313" key="3">
    <source>
        <dbReference type="EMBL" id="GAA1920783.1"/>
    </source>
</evidence>
<feature type="compositionally biased region" description="Basic and acidic residues" evidence="1">
    <location>
        <begin position="1"/>
        <end position="10"/>
    </location>
</feature>
<comment type="caution">
    <text evidence="3">The sequence shown here is derived from an EMBL/GenBank/DDBJ whole genome shotgun (WGS) entry which is preliminary data.</text>
</comment>
<feature type="region of interest" description="Disordered" evidence="1">
    <location>
        <begin position="1"/>
        <end position="26"/>
    </location>
</feature>
<keyword evidence="4" id="KW-1185">Reference proteome</keyword>
<dbReference type="PANTHER" id="PTHR40763:SF5">
    <property type="entry name" value="MEMBRANE PROTEIN"/>
    <property type="match status" value="1"/>
</dbReference>
<dbReference type="Proteomes" id="UP001501303">
    <property type="component" value="Unassembled WGS sequence"/>
</dbReference>
<evidence type="ECO:0000256" key="1">
    <source>
        <dbReference type="SAM" id="MobiDB-lite"/>
    </source>
</evidence>
<evidence type="ECO:0000259" key="2">
    <source>
        <dbReference type="Pfam" id="PF08044"/>
    </source>
</evidence>
<accession>A0ABP5AWV7</accession>
<evidence type="ECO:0000313" key="4">
    <source>
        <dbReference type="Proteomes" id="UP001501303"/>
    </source>
</evidence>
<feature type="domain" description="DUF1707" evidence="2">
    <location>
        <begin position="18"/>
        <end position="70"/>
    </location>
</feature>
<dbReference type="InterPro" id="IPR012551">
    <property type="entry name" value="DUF1707_SHOCT-like"/>
</dbReference>
<dbReference type="Pfam" id="PF08044">
    <property type="entry name" value="DUF1707"/>
    <property type="match status" value="1"/>
</dbReference>
<dbReference type="PANTHER" id="PTHR40763">
    <property type="entry name" value="MEMBRANE PROTEIN-RELATED"/>
    <property type="match status" value="1"/>
</dbReference>
<reference evidence="4" key="1">
    <citation type="journal article" date="2019" name="Int. J. Syst. Evol. Microbiol.">
        <title>The Global Catalogue of Microorganisms (GCM) 10K type strain sequencing project: providing services to taxonomists for standard genome sequencing and annotation.</title>
        <authorList>
            <consortium name="The Broad Institute Genomics Platform"/>
            <consortium name="The Broad Institute Genome Sequencing Center for Infectious Disease"/>
            <person name="Wu L."/>
            <person name="Ma J."/>
        </authorList>
    </citation>
    <scope>NUCLEOTIDE SEQUENCE [LARGE SCALE GENOMIC DNA]</scope>
    <source>
        <strain evidence="4">JCM 13581</strain>
    </source>
</reference>
<name>A0ABP5AWV7_9ACTN</name>
<gene>
    <name evidence="3" type="ORF">GCM10009716_31790</name>
</gene>
<sequence>MTEPSHDPARAEPPYAGLRASHADREAVAERLREAAGDGRLDLDELESRLERALTAKTYGELEPLTADLPAPGGAVPALPGLPAPGDEKPLVIKAGWAGAAKDGAWQVASRIVVHGSVGGAKLDFTQAQLGGRRLIEMRVSAGVGGVVVVVPQGWEVRTDDIDPGMGGVSNKVTDPGQPGAPVLHISGAADMGGVKVRHPNRWERRRLRHCAS</sequence>
<protein>
    <submittedName>
        <fullName evidence="3">DUF1707 domain-containing protein</fullName>
    </submittedName>
</protein>
<dbReference type="RefSeq" id="WP_344262839.1">
    <property type="nucleotide sequence ID" value="NZ_BAAAMJ010000031.1"/>
</dbReference>
<dbReference type="EMBL" id="BAAAMJ010000031">
    <property type="protein sequence ID" value="GAA1920783.1"/>
    <property type="molecule type" value="Genomic_DNA"/>
</dbReference>
<organism evidence="3 4">
    <name type="scientific">Streptomyces sodiiphilus</name>
    <dbReference type="NCBI Taxonomy" id="226217"/>
    <lineage>
        <taxon>Bacteria</taxon>
        <taxon>Bacillati</taxon>
        <taxon>Actinomycetota</taxon>
        <taxon>Actinomycetes</taxon>
        <taxon>Kitasatosporales</taxon>
        <taxon>Streptomycetaceae</taxon>
        <taxon>Streptomyces</taxon>
    </lineage>
</organism>